<dbReference type="InterPro" id="IPR007276">
    <property type="entry name" value="Nop14"/>
</dbReference>
<name>A0A2T0FI81_9ASCO</name>
<accession>A0A2T0FI81</accession>
<evidence type="ECO:0000256" key="1">
    <source>
        <dbReference type="ARBA" id="ARBA00004604"/>
    </source>
</evidence>
<feature type="region of interest" description="Disordered" evidence="7">
    <location>
        <begin position="283"/>
        <end position="302"/>
    </location>
</feature>
<evidence type="ECO:0000256" key="3">
    <source>
        <dbReference type="ARBA" id="ARBA00022517"/>
    </source>
</evidence>
<sequence length="767" mass="86999">MAGSILKKLKNDLQRHDLLRHQGGKKSKSGNGRDRKDRDRKVLDSIREAFNPFDTKKNREKFQALGQNVTGQQGKPGISKQIGEDQRKQTYEALKRVKNRVGAVVDRRFGENDKNMSSEDVMVERYARERMARVSKASRFNLDDDDDGDNEILTHYGQALSMDDDFAEGDLGLEDDELPSSSKKRKLDEGLGVPMPDASAEPHKKSKHEVMQEIIQKSKLHRAARQQEKEHQEDVVDELNSQDAFDSLMADLRQFEKSNNPTQQDVSEINAAYDQAVREMAFDRRAQPGNRTKTEEELRKEAAEKRANLEKMRQQRMEGEGDDLDIGGVGNDAELFGLELESDGSEEDVEFSDESDAETKQRDLQATTKCPQTTAELKRAISAGGGNDVATIKEILKQVDPARAAGNKKLIEKFTVVLCQYTCQSKETAAFKDLVLILKELVPKYSTVVGDHFRKAVDEVHQKVQSNKPLNGADMLMFSLVPVFFSTSDQWHIVSNGATLVLAQHLSKTMAMDTQSIAVGLYFCDLLLAYQRISKRFIPEIPAFLLKTLSAVDGVEPAAKHVRGPRTSTIKLGSSFAKVKPEGLKLTQLRHLTGDQLVVSLVGVIDRASTLWRSLEAYAELFEPLSKMLHHLAENAYIKEVSGRLDKTIKFAIQDKRPLQLQELRPMAIVTQAPLFEDNFNPEVKSYNMNPELREAQKLKAILKKERKQTLKEIRRDAEFLGREKLKESRDSMNEYHKMLASLTNKINSEEGAERNRYEREKRKRRR</sequence>
<dbReference type="GO" id="GO:0030692">
    <property type="term" value="C:Noc4p-Nop14p complex"/>
    <property type="evidence" value="ECO:0007669"/>
    <property type="project" value="TreeGrafter"/>
</dbReference>
<feature type="region of interest" description="Disordered" evidence="7">
    <location>
        <begin position="743"/>
        <end position="767"/>
    </location>
</feature>
<comment type="caution">
    <text evidence="8">The sequence shown here is derived from an EMBL/GenBank/DDBJ whole genome shotgun (WGS) entry which is preliminary data.</text>
</comment>
<keyword evidence="4" id="KW-0698">rRNA processing</keyword>
<evidence type="ECO:0000256" key="7">
    <source>
        <dbReference type="SAM" id="MobiDB-lite"/>
    </source>
</evidence>
<evidence type="ECO:0000256" key="6">
    <source>
        <dbReference type="ARBA" id="ARBA00024695"/>
    </source>
</evidence>
<feature type="region of interest" description="Disordered" evidence="7">
    <location>
        <begin position="1"/>
        <end position="43"/>
    </location>
</feature>
<dbReference type="GO" id="GO:0030490">
    <property type="term" value="P:maturation of SSU-rRNA"/>
    <property type="evidence" value="ECO:0007669"/>
    <property type="project" value="TreeGrafter"/>
</dbReference>
<evidence type="ECO:0000313" key="8">
    <source>
        <dbReference type="EMBL" id="PRT54704.1"/>
    </source>
</evidence>
<gene>
    <name evidence="8" type="ORF">B9G98_02324</name>
</gene>
<feature type="compositionally biased region" description="Basic and acidic residues" evidence="7">
    <location>
        <begin position="748"/>
        <end position="761"/>
    </location>
</feature>
<protein>
    <submittedName>
        <fullName evidence="8">Putative nucleolar complex protein 14</fullName>
    </submittedName>
</protein>
<feature type="region of interest" description="Disordered" evidence="7">
    <location>
        <begin position="166"/>
        <end position="209"/>
    </location>
</feature>
<dbReference type="AlphaFoldDB" id="A0A2T0FI81"/>
<dbReference type="EMBL" id="NDIQ01000021">
    <property type="protein sequence ID" value="PRT54704.1"/>
    <property type="molecule type" value="Genomic_DNA"/>
</dbReference>
<dbReference type="PANTHER" id="PTHR23183:SF0">
    <property type="entry name" value="NUCLEOLAR PROTEIN 14"/>
    <property type="match status" value="1"/>
</dbReference>
<dbReference type="Proteomes" id="UP000238350">
    <property type="component" value="Unassembled WGS sequence"/>
</dbReference>
<keyword evidence="5" id="KW-0539">Nucleus</keyword>
<reference evidence="8 9" key="1">
    <citation type="submission" date="2017-04" db="EMBL/GenBank/DDBJ databases">
        <title>Genome sequencing of [Candida] sorbophila.</title>
        <authorList>
            <person name="Ahn J.O."/>
        </authorList>
    </citation>
    <scope>NUCLEOTIDE SEQUENCE [LARGE SCALE GENOMIC DNA]</scope>
    <source>
        <strain evidence="8 9">DS02</strain>
    </source>
</reference>
<evidence type="ECO:0000256" key="4">
    <source>
        <dbReference type="ARBA" id="ARBA00022552"/>
    </source>
</evidence>
<evidence type="ECO:0000256" key="5">
    <source>
        <dbReference type="ARBA" id="ARBA00023242"/>
    </source>
</evidence>
<dbReference type="PANTHER" id="PTHR23183">
    <property type="entry name" value="NOP14"/>
    <property type="match status" value="1"/>
</dbReference>
<proteinExistence type="inferred from homology"/>
<evidence type="ECO:0000256" key="2">
    <source>
        <dbReference type="ARBA" id="ARBA00007466"/>
    </source>
</evidence>
<organism evidence="8 9">
    <name type="scientific">Wickerhamiella sorbophila</name>
    <dbReference type="NCBI Taxonomy" id="45607"/>
    <lineage>
        <taxon>Eukaryota</taxon>
        <taxon>Fungi</taxon>
        <taxon>Dikarya</taxon>
        <taxon>Ascomycota</taxon>
        <taxon>Saccharomycotina</taxon>
        <taxon>Dipodascomycetes</taxon>
        <taxon>Dipodascales</taxon>
        <taxon>Trichomonascaceae</taxon>
        <taxon>Wickerhamiella</taxon>
    </lineage>
</organism>
<feature type="compositionally biased region" description="Basic and acidic residues" evidence="7">
    <location>
        <begin position="31"/>
        <end position="43"/>
    </location>
</feature>
<feature type="region of interest" description="Disordered" evidence="7">
    <location>
        <begin position="342"/>
        <end position="369"/>
    </location>
</feature>
<dbReference type="GO" id="GO:0032040">
    <property type="term" value="C:small-subunit processome"/>
    <property type="evidence" value="ECO:0007669"/>
    <property type="project" value="InterPro"/>
</dbReference>
<dbReference type="GeneID" id="36516072"/>
<dbReference type="Pfam" id="PF04147">
    <property type="entry name" value="Nop14"/>
    <property type="match status" value="2"/>
</dbReference>
<keyword evidence="9" id="KW-1185">Reference proteome</keyword>
<keyword evidence="3" id="KW-0690">Ribosome biogenesis</keyword>
<comment type="subcellular location">
    <subcellularLocation>
        <location evidence="1">Nucleus</location>
        <location evidence="1">Nucleolus</location>
    </subcellularLocation>
</comment>
<comment type="similarity">
    <text evidence="2">Belongs to the NOP14 family.</text>
</comment>
<feature type="compositionally biased region" description="Basic and acidic residues" evidence="7">
    <location>
        <begin position="9"/>
        <end position="20"/>
    </location>
</feature>
<dbReference type="STRING" id="45607.A0A2T0FI81"/>
<feature type="compositionally biased region" description="Acidic residues" evidence="7">
    <location>
        <begin position="166"/>
        <end position="178"/>
    </location>
</feature>
<dbReference type="OrthoDB" id="441771at2759"/>
<feature type="region of interest" description="Disordered" evidence="7">
    <location>
        <begin position="66"/>
        <end position="85"/>
    </location>
</feature>
<dbReference type="RefSeq" id="XP_024664649.1">
    <property type="nucleotide sequence ID" value="XM_024808881.1"/>
</dbReference>
<comment type="function">
    <text evidence="6">Involved in nucleolar processing of pre-18S ribosomal RNA. Has a role in the nuclear export of 40S pre-ribosomal subunit to the cytoplasm.</text>
</comment>
<feature type="compositionally biased region" description="Acidic residues" evidence="7">
    <location>
        <begin position="342"/>
        <end position="356"/>
    </location>
</feature>
<feature type="compositionally biased region" description="Basic and acidic residues" evidence="7">
    <location>
        <begin position="200"/>
        <end position="209"/>
    </location>
</feature>
<evidence type="ECO:0000313" key="9">
    <source>
        <dbReference type="Proteomes" id="UP000238350"/>
    </source>
</evidence>